<reference evidence="1 2" key="1">
    <citation type="submission" date="2019-07" db="EMBL/GenBank/DDBJ databases">
        <title>Whole genome shotgun sequence of Nocardia ninae NBRC 108245.</title>
        <authorList>
            <person name="Hosoyama A."/>
            <person name="Uohara A."/>
            <person name="Ohji S."/>
            <person name="Ichikawa N."/>
        </authorList>
    </citation>
    <scope>NUCLEOTIDE SEQUENCE [LARGE SCALE GENOMIC DNA]</scope>
    <source>
        <strain evidence="1 2">NBRC 108245</strain>
    </source>
</reference>
<sequence>MLSRFLQDQGLPSGFQPPIRGMPDLEWLCQTEPMRDDAGRNLTLERVAHPRESREMWKRCRRDTLRAKLVPGQPVRRGAARRVLCVSPGEVPGSPADPITEVT</sequence>
<accession>A0A511M655</accession>
<name>A0A511M655_9NOCA</name>
<evidence type="ECO:0000313" key="2">
    <source>
        <dbReference type="Proteomes" id="UP000321424"/>
    </source>
</evidence>
<dbReference type="Proteomes" id="UP000321424">
    <property type="component" value="Unassembled WGS sequence"/>
</dbReference>
<comment type="caution">
    <text evidence="1">The sequence shown here is derived from an EMBL/GenBank/DDBJ whole genome shotgun (WGS) entry which is preliminary data.</text>
</comment>
<dbReference type="EMBL" id="BJXA01000002">
    <property type="protein sequence ID" value="GEM36101.1"/>
    <property type="molecule type" value="Genomic_DNA"/>
</dbReference>
<protein>
    <submittedName>
        <fullName evidence="1">Uncharacterized protein</fullName>
    </submittedName>
</protein>
<proteinExistence type="predicted"/>
<keyword evidence="2" id="KW-1185">Reference proteome</keyword>
<dbReference type="AlphaFoldDB" id="A0A511M655"/>
<organism evidence="1 2">
    <name type="scientific">Nocardia ninae NBRC 108245</name>
    <dbReference type="NCBI Taxonomy" id="1210091"/>
    <lineage>
        <taxon>Bacteria</taxon>
        <taxon>Bacillati</taxon>
        <taxon>Actinomycetota</taxon>
        <taxon>Actinomycetes</taxon>
        <taxon>Mycobacteriales</taxon>
        <taxon>Nocardiaceae</taxon>
        <taxon>Nocardia</taxon>
    </lineage>
</organism>
<evidence type="ECO:0000313" key="1">
    <source>
        <dbReference type="EMBL" id="GEM36101.1"/>
    </source>
</evidence>
<gene>
    <name evidence="1" type="ORF">NN4_06200</name>
</gene>